<organism evidence="1 2">
    <name type="scientific">Apiospora rasikravindrae</name>
    <dbReference type="NCBI Taxonomy" id="990691"/>
    <lineage>
        <taxon>Eukaryota</taxon>
        <taxon>Fungi</taxon>
        <taxon>Dikarya</taxon>
        <taxon>Ascomycota</taxon>
        <taxon>Pezizomycotina</taxon>
        <taxon>Sordariomycetes</taxon>
        <taxon>Xylariomycetidae</taxon>
        <taxon>Amphisphaeriales</taxon>
        <taxon>Apiosporaceae</taxon>
        <taxon>Apiospora</taxon>
    </lineage>
</organism>
<evidence type="ECO:0008006" key="3">
    <source>
        <dbReference type="Google" id="ProtNLM"/>
    </source>
</evidence>
<sequence length="423" mass="47668">MDQLSVELVELIYKQLDDPTSLAFRAVSRRLYRATFDSFTQRWFATLRTDFTLDSLSRLSCISQDRDLASRVRCLRIDRHEGRLTPVWLTWPLSNGEAKIFDQPCARRESGPLDLDSPQAKTMREMLLRFAHCNEICVTDGFRSRFWDQPPPGELSPIDICWLMLSLLGGDGGLQIERFELDFERNPIEKTDSWPSGPELCTCLSQSSWATHLRQLSISLEFKESLLEVMIPLVTTAAQLKSLTLCHWGYSEVDAFFSRISCAPQVPALSELRLAGCNQASPAVLPRFIARFQTTLESLYIRSVSVAGGTIGGVLGHLANLDWPALTCITVPGCYREFFCRFLFNKQAMDQCGDGFEFTLRNFREKTRVDGVRYRGYGDDIKVALSAFGGSYKMPGKDPGPEIPAIDSSVGFRVGRVVKRQLA</sequence>
<dbReference type="InterPro" id="IPR032675">
    <property type="entry name" value="LRR_dom_sf"/>
</dbReference>
<evidence type="ECO:0000313" key="2">
    <source>
        <dbReference type="Proteomes" id="UP001444661"/>
    </source>
</evidence>
<gene>
    <name evidence="1" type="ORF">PG993_007966</name>
</gene>
<evidence type="ECO:0000313" key="1">
    <source>
        <dbReference type="EMBL" id="KAK8039555.1"/>
    </source>
</evidence>
<dbReference type="EMBL" id="JAQQWK010000006">
    <property type="protein sequence ID" value="KAK8039555.1"/>
    <property type="molecule type" value="Genomic_DNA"/>
</dbReference>
<name>A0ABR1SZ00_9PEZI</name>
<reference evidence="1 2" key="1">
    <citation type="submission" date="2023-01" db="EMBL/GenBank/DDBJ databases">
        <title>Analysis of 21 Apiospora genomes using comparative genomics revels a genus with tremendous synthesis potential of carbohydrate active enzymes and secondary metabolites.</title>
        <authorList>
            <person name="Sorensen T."/>
        </authorList>
    </citation>
    <scope>NUCLEOTIDE SEQUENCE [LARGE SCALE GENOMIC DNA]</scope>
    <source>
        <strain evidence="1 2">CBS 33761</strain>
    </source>
</reference>
<dbReference type="Gene3D" id="3.80.10.10">
    <property type="entry name" value="Ribonuclease Inhibitor"/>
    <property type="match status" value="1"/>
</dbReference>
<keyword evidence="2" id="KW-1185">Reference proteome</keyword>
<proteinExistence type="predicted"/>
<comment type="caution">
    <text evidence="1">The sequence shown here is derived from an EMBL/GenBank/DDBJ whole genome shotgun (WGS) entry which is preliminary data.</text>
</comment>
<dbReference type="Proteomes" id="UP001444661">
    <property type="component" value="Unassembled WGS sequence"/>
</dbReference>
<accession>A0ABR1SZ00</accession>
<dbReference type="SUPFAM" id="SSF52047">
    <property type="entry name" value="RNI-like"/>
    <property type="match status" value="1"/>
</dbReference>
<protein>
    <recommendedName>
        <fullName evidence="3">F-box domain-containing protein</fullName>
    </recommendedName>
</protein>